<evidence type="ECO:0000259" key="1">
    <source>
        <dbReference type="Pfam" id="PF10040"/>
    </source>
</evidence>
<gene>
    <name evidence="2" type="ORF">ABT56_22125</name>
</gene>
<dbReference type="InterPro" id="IPR019267">
    <property type="entry name" value="CRISPR-assoc_Cas6_C"/>
</dbReference>
<dbReference type="OrthoDB" id="9787241at2"/>
<dbReference type="PATRIC" id="fig|1195763.3.peg.4744"/>
<dbReference type="STRING" id="1195763.ABT56_22125"/>
<dbReference type="EMBL" id="LDOT01000053">
    <property type="protein sequence ID" value="KLV01457.1"/>
    <property type="molecule type" value="Genomic_DNA"/>
</dbReference>
<name>A0A0J1JHN3_9GAMM</name>
<accession>A0A0J1JHN3</accession>
<dbReference type="RefSeq" id="WP_047881083.1">
    <property type="nucleotide sequence ID" value="NZ_LDOT01000053.1"/>
</dbReference>
<proteinExistence type="predicted"/>
<evidence type="ECO:0000313" key="3">
    <source>
        <dbReference type="Proteomes" id="UP000036097"/>
    </source>
</evidence>
<evidence type="ECO:0000313" key="2">
    <source>
        <dbReference type="EMBL" id="KLV01457.1"/>
    </source>
</evidence>
<dbReference type="AlphaFoldDB" id="A0A0J1JHN3"/>
<sequence>MGPAFHFLAKRFSLLKLRVYVQFQQGTELPSFKGSMLHGWFGHAIKAVDEHAFFVLYGSHGNQQPKPYLVCPSDDLKTHWHKNELYHFDIVLFGEATQLAESVLKALQYGQKLGLGPKRTPFSLTCVCSVLPTQLKAGIHPTCLSEWLTENAPAGPQTEIAIHYQTPIRVKSAGKIVKNKAPNLDEWLNHIIRRWRQLSTFWVVDSEELFSQLYVEQPCLGDYEISSHLYFEDWQRYSHKERDNLPFGGLQGQVSYFGDIATAIPWLAVGQQLHVGGKTTFGLGKYQLIT</sequence>
<protein>
    <recommendedName>
        <fullName evidence="1">CRISPR-associated protein Cas6 C-terminal domain-containing protein</fullName>
    </recommendedName>
</protein>
<keyword evidence="3" id="KW-1185">Reference proteome</keyword>
<dbReference type="Gene3D" id="3.30.70.1900">
    <property type="match status" value="1"/>
</dbReference>
<dbReference type="Pfam" id="PF10040">
    <property type="entry name" value="CRISPR_Cas6"/>
    <property type="match status" value="1"/>
</dbReference>
<feature type="domain" description="CRISPR-associated protein Cas6 C-terminal" evidence="1">
    <location>
        <begin position="163"/>
        <end position="286"/>
    </location>
</feature>
<reference evidence="2 3" key="1">
    <citation type="submission" date="2015-05" db="EMBL/GenBank/DDBJ databases">
        <title>Photobacterium galathea sp. nov.</title>
        <authorList>
            <person name="Machado H."/>
            <person name="Gram L."/>
        </authorList>
    </citation>
    <scope>NUCLEOTIDE SEQUENCE [LARGE SCALE GENOMIC DNA]</scope>
    <source>
        <strain evidence="2 3">CGMCC 1.12159</strain>
    </source>
</reference>
<comment type="caution">
    <text evidence="2">The sequence shown here is derived from an EMBL/GenBank/DDBJ whole genome shotgun (WGS) entry which is preliminary data.</text>
</comment>
<organism evidence="2 3">
    <name type="scientific">Photobacterium aquae</name>
    <dbReference type="NCBI Taxonomy" id="1195763"/>
    <lineage>
        <taxon>Bacteria</taxon>
        <taxon>Pseudomonadati</taxon>
        <taxon>Pseudomonadota</taxon>
        <taxon>Gammaproteobacteria</taxon>
        <taxon>Vibrionales</taxon>
        <taxon>Vibrionaceae</taxon>
        <taxon>Photobacterium</taxon>
    </lineage>
</organism>
<dbReference type="Proteomes" id="UP000036097">
    <property type="component" value="Unassembled WGS sequence"/>
</dbReference>